<dbReference type="SMART" id="SM00589">
    <property type="entry name" value="PRY"/>
    <property type="match status" value="1"/>
</dbReference>
<dbReference type="OrthoDB" id="6270329at2759"/>
<dbReference type="InterPro" id="IPR001870">
    <property type="entry name" value="B30.2/SPRY"/>
</dbReference>
<dbReference type="FunFam" id="2.60.120.920:FF:000004">
    <property type="entry name" value="Butyrophilin subfamily 1 member A1"/>
    <property type="match status" value="1"/>
</dbReference>
<keyword evidence="3 6" id="KW-0863">Zinc-finger</keyword>
<dbReference type="CDD" id="cd19769">
    <property type="entry name" value="Bbox2_TRIM16-like"/>
    <property type="match status" value="1"/>
</dbReference>
<evidence type="ECO:0000259" key="7">
    <source>
        <dbReference type="PROSITE" id="PS50089"/>
    </source>
</evidence>
<dbReference type="Pfam" id="PF00622">
    <property type="entry name" value="SPRY"/>
    <property type="match status" value="1"/>
</dbReference>
<dbReference type="SUPFAM" id="SSF49899">
    <property type="entry name" value="Concanavalin A-like lectins/glucanases"/>
    <property type="match status" value="1"/>
</dbReference>
<reference evidence="10" key="2">
    <citation type="submission" date="2025-08" db="UniProtKB">
        <authorList>
            <consortium name="Ensembl"/>
        </authorList>
    </citation>
    <scope>IDENTIFICATION</scope>
</reference>
<dbReference type="Pfam" id="PF13765">
    <property type="entry name" value="PRY"/>
    <property type="match status" value="1"/>
</dbReference>
<keyword evidence="1" id="KW-0399">Innate immunity</keyword>
<keyword evidence="5" id="KW-0391">Immunity</keyword>
<reference evidence="10" key="1">
    <citation type="submission" date="2019-06" db="EMBL/GenBank/DDBJ databases">
        <authorList>
            <consortium name="Wellcome Sanger Institute Data Sharing"/>
        </authorList>
    </citation>
    <scope>NUCLEOTIDE SEQUENCE [LARGE SCALE GENOMIC DNA]</scope>
</reference>
<evidence type="ECO:0000259" key="9">
    <source>
        <dbReference type="PROSITE" id="PS50188"/>
    </source>
</evidence>
<dbReference type="AlphaFoldDB" id="A0A672HWV9"/>
<dbReference type="InterPro" id="IPR017907">
    <property type="entry name" value="Znf_RING_CS"/>
</dbReference>
<keyword evidence="2" id="KW-0479">Metal-binding</keyword>
<evidence type="ECO:0000256" key="5">
    <source>
        <dbReference type="ARBA" id="ARBA00022859"/>
    </source>
</evidence>
<dbReference type="Gene3D" id="3.30.40.10">
    <property type="entry name" value="Zinc/RING finger domain, C3HC4 (zinc finger)"/>
    <property type="match status" value="1"/>
</dbReference>
<dbReference type="InterPro" id="IPR013320">
    <property type="entry name" value="ConA-like_dom_sf"/>
</dbReference>
<dbReference type="InterPro" id="IPR006574">
    <property type="entry name" value="PRY"/>
</dbReference>
<proteinExistence type="predicted"/>
<dbReference type="Ensembl" id="ENSSFAT00005034532.1">
    <property type="protein sequence ID" value="ENSSFAP00005033365.1"/>
    <property type="gene ID" value="ENSSFAG00005016867.1"/>
</dbReference>
<sequence length="560" mass="63433">MAAASRCHSEDQFLCSICLDVFTDPVSTSCGHTFCQSCITLHWNTSLIFFCPMCKQVFKEKPVLDINRCIKEMVSQMRCEAQQESSGGSSEQRAAGGGVLCDICTGTRVKALKSCLVCLTSYCETHLEPHRSRLALRRHQLIEPVEDLEGRMCPQHGKPLELFCQSDQTCVCMLCSVLEHKNHQFVPLREEADAKKAELGKVEAEIRQIIQEKHKKVKEIREAVRISKESADEEKAEGVEVFRALVQAAEDGLKKLIKDIDEKHKAKETLADGLLEDLDQEICELIMKSSELEQLSRSDDHLHLLQSFPTLKAAAPSVQDSVEDSVSVPLYKGMVVRAVAELEETMKMRREKLSESELRMVQKYAVEVTLDPETANYCLHLSDNNKQVHDEDVRKALPKNPKRFKYSLYVLGEQSFSSGRFYFEVQVRKKTEWDVGVVVESIDREETETPTPKNGYLVLSLRNNNEYFVFDSHLLSLKLQSRPRKIGVFVDYEEGLTSFYDADTAALIYSFTGYSFTEKLFPFFSPGYVTGSSNSAPLVISSVNEMVETDLYEDEIDLSD</sequence>
<evidence type="ECO:0000256" key="2">
    <source>
        <dbReference type="ARBA" id="ARBA00022723"/>
    </source>
</evidence>
<protein>
    <submittedName>
        <fullName evidence="10">Zinc-binding protein A33-like</fullName>
    </submittedName>
</protein>
<evidence type="ECO:0000256" key="4">
    <source>
        <dbReference type="ARBA" id="ARBA00022833"/>
    </source>
</evidence>
<dbReference type="InterPro" id="IPR003879">
    <property type="entry name" value="Butyrophylin_SPRY"/>
</dbReference>
<dbReference type="Gene3D" id="3.30.160.60">
    <property type="entry name" value="Classic Zinc Finger"/>
    <property type="match status" value="1"/>
</dbReference>
<dbReference type="InParanoid" id="A0A672HWV9"/>
<dbReference type="Pfam" id="PF13445">
    <property type="entry name" value="zf-RING_UBOX"/>
    <property type="match status" value="1"/>
</dbReference>
<feature type="domain" description="RING-type" evidence="7">
    <location>
        <begin position="15"/>
        <end position="55"/>
    </location>
</feature>
<feature type="domain" description="B box-type" evidence="8">
    <location>
        <begin position="148"/>
        <end position="188"/>
    </location>
</feature>
<dbReference type="PANTHER" id="PTHR25465:SF32">
    <property type="entry name" value="BLOODTHIRSTY-RELATED GENE FAMILY, MEMBER 16 ISOFORM X1-RELATED"/>
    <property type="match status" value="1"/>
</dbReference>
<dbReference type="InterPro" id="IPR003877">
    <property type="entry name" value="SPRY_dom"/>
</dbReference>
<dbReference type="PROSITE" id="PS50089">
    <property type="entry name" value="ZF_RING_2"/>
    <property type="match status" value="1"/>
</dbReference>
<dbReference type="InterPro" id="IPR001841">
    <property type="entry name" value="Znf_RING"/>
</dbReference>
<dbReference type="PRINTS" id="PR01407">
    <property type="entry name" value="BUTYPHLNCDUF"/>
</dbReference>
<dbReference type="GeneID" id="115408253"/>
<dbReference type="CDD" id="cd13733">
    <property type="entry name" value="SPRY_PRY_C-I_1"/>
    <property type="match status" value="1"/>
</dbReference>
<dbReference type="PROSITE" id="PS00518">
    <property type="entry name" value="ZF_RING_1"/>
    <property type="match status" value="1"/>
</dbReference>
<keyword evidence="4" id="KW-0862">Zinc</keyword>
<dbReference type="PROSITE" id="PS50188">
    <property type="entry name" value="B302_SPRY"/>
    <property type="match status" value="1"/>
</dbReference>
<dbReference type="InterPro" id="IPR000315">
    <property type="entry name" value="Znf_B-box"/>
</dbReference>
<dbReference type="GO" id="GO:0045087">
    <property type="term" value="P:innate immune response"/>
    <property type="evidence" value="ECO:0007669"/>
    <property type="project" value="UniProtKB-KW"/>
</dbReference>
<dbReference type="Pfam" id="PF00643">
    <property type="entry name" value="zf-B_box"/>
    <property type="match status" value="1"/>
</dbReference>
<organism evidence="10 11">
    <name type="scientific">Salarias fasciatus</name>
    <name type="common">Jewelled blenny</name>
    <name type="synonym">Blennius fasciatus</name>
    <dbReference type="NCBI Taxonomy" id="181472"/>
    <lineage>
        <taxon>Eukaryota</taxon>
        <taxon>Metazoa</taxon>
        <taxon>Chordata</taxon>
        <taxon>Craniata</taxon>
        <taxon>Vertebrata</taxon>
        <taxon>Euteleostomi</taxon>
        <taxon>Actinopterygii</taxon>
        <taxon>Neopterygii</taxon>
        <taxon>Teleostei</taxon>
        <taxon>Neoteleostei</taxon>
        <taxon>Acanthomorphata</taxon>
        <taxon>Ovalentaria</taxon>
        <taxon>Blenniimorphae</taxon>
        <taxon>Blenniiformes</taxon>
        <taxon>Blennioidei</taxon>
        <taxon>Blenniidae</taxon>
        <taxon>Salariinae</taxon>
        <taxon>Salarias</taxon>
    </lineage>
</organism>
<dbReference type="SUPFAM" id="SSF57850">
    <property type="entry name" value="RING/U-box"/>
    <property type="match status" value="1"/>
</dbReference>
<evidence type="ECO:0000259" key="8">
    <source>
        <dbReference type="PROSITE" id="PS50119"/>
    </source>
</evidence>
<dbReference type="SMART" id="SM00336">
    <property type="entry name" value="BBOX"/>
    <property type="match status" value="1"/>
</dbReference>
<evidence type="ECO:0000256" key="1">
    <source>
        <dbReference type="ARBA" id="ARBA00022588"/>
    </source>
</evidence>
<dbReference type="GO" id="GO:0008270">
    <property type="term" value="F:zinc ion binding"/>
    <property type="evidence" value="ECO:0007669"/>
    <property type="project" value="UniProtKB-KW"/>
</dbReference>
<gene>
    <name evidence="10" type="primary">LOC115408253</name>
</gene>
<evidence type="ECO:0000313" key="10">
    <source>
        <dbReference type="Ensembl" id="ENSSFAP00005033365.1"/>
    </source>
</evidence>
<dbReference type="InterPro" id="IPR013083">
    <property type="entry name" value="Znf_RING/FYVE/PHD"/>
</dbReference>
<dbReference type="RefSeq" id="XP_029974758.1">
    <property type="nucleotide sequence ID" value="XM_030118898.1"/>
</dbReference>
<reference evidence="10" key="3">
    <citation type="submission" date="2025-09" db="UniProtKB">
        <authorList>
            <consortium name="Ensembl"/>
        </authorList>
    </citation>
    <scope>IDENTIFICATION</scope>
</reference>
<dbReference type="SUPFAM" id="SSF57845">
    <property type="entry name" value="B-box zinc-binding domain"/>
    <property type="match status" value="1"/>
</dbReference>
<dbReference type="PANTHER" id="PTHR25465">
    <property type="entry name" value="B-BOX DOMAIN CONTAINING"/>
    <property type="match status" value="1"/>
</dbReference>
<dbReference type="OMA" id="EICELIM"/>
<evidence type="ECO:0000256" key="6">
    <source>
        <dbReference type="PROSITE-ProRule" id="PRU00024"/>
    </source>
</evidence>
<evidence type="ECO:0000256" key="3">
    <source>
        <dbReference type="ARBA" id="ARBA00022771"/>
    </source>
</evidence>
<dbReference type="InterPro" id="IPR043136">
    <property type="entry name" value="B30.2/SPRY_sf"/>
</dbReference>
<dbReference type="SMART" id="SM00449">
    <property type="entry name" value="SPRY"/>
    <property type="match status" value="1"/>
</dbReference>
<dbReference type="Gene3D" id="4.10.830.40">
    <property type="match status" value="1"/>
</dbReference>
<feature type="domain" description="B30.2/SPRY" evidence="9">
    <location>
        <begin position="348"/>
        <end position="543"/>
    </location>
</feature>
<keyword evidence="11" id="KW-1185">Reference proteome</keyword>
<evidence type="ECO:0000313" key="11">
    <source>
        <dbReference type="Proteomes" id="UP000472267"/>
    </source>
</evidence>
<dbReference type="PROSITE" id="PS50119">
    <property type="entry name" value="ZF_BBOX"/>
    <property type="match status" value="1"/>
</dbReference>
<dbReference type="Gene3D" id="2.60.120.920">
    <property type="match status" value="1"/>
</dbReference>
<dbReference type="Proteomes" id="UP000472267">
    <property type="component" value="Chromosome 20"/>
</dbReference>
<dbReference type="InterPro" id="IPR051051">
    <property type="entry name" value="E3_ubiq-ligase_TRIM/RNF"/>
</dbReference>
<dbReference type="InterPro" id="IPR058030">
    <property type="entry name" value="TRIM8/14/16/25/29/45/65_CC"/>
</dbReference>
<dbReference type="SMART" id="SM00184">
    <property type="entry name" value="RING"/>
    <property type="match status" value="1"/>
</dbReference>
<dbReference type="InterPro" id="IPR027370">
    <property type="entry name" value="Znf-RING_euk"/>
</dbReference>
<accession>A0A672HWV9</accession>
<name>A0A672HWV9_SALFA</name>
<dbReference type="Pfam" id="PF25600">
    <property type="entry name" value="TRIM_CC"/>
    <property type="match status" value="1"/>
</dbReference>
<dbReference type="GO" id="GO:0005737">
    <property type="term" value="C:cytoplasm"/>
    <property type="evidence" value="ECO:0007669"/>
    <property type="project" value="UniProtKB-ARBA"/>
</dbReference>